<accession>A0A346B1M4</accession>
<protein>
    <recommendedName>
        <fullName evidence="3">DUF2262 domain-containing protein</fullName>
    </recommendedName>
</protein>
<sequence>MDLKYVKGSYMDEIMCEGKPVLFMLEGLEEGRDEEARRYGEHVWEWILAHRSRVMAHAPLIANFKNKKWRADGEPEVSAEEICGYLQRINSVYVTYNGGFDIFFDTNNVFEERSIVVSMGKNFVFKGVKLL</sequence>
<dbReference type="Proteomes" id="UP000254337">
    <property type="component" value="Chromosome"/>
</dbReference>
<name>A0A346B1M4_9FIRM</name>
<dbReference type="AlphaFoldDB" id="A0A346B1M4"/>
<evidence type="ECO:0000313" key="2">
    <source>
        <dbReference type="Proteomes" id="UP000254337"/>
    </source>
</evidence>
<gene>
    <name evidence="1" type="ORF">DKB62_10875</name>
</gene>
<reference evidence="1 2" key="1">
    <citation type="submission" date="2018-05" db="EMBL/GenBank/DDBJ databases">
        <title>Complete genome sequence of Megasphaera sp. AJH120T, isolated from the ceca of a chicken.</title>
        <authorList>
            <person name="Maki J."/>
            <person name="Looft T."/>
        </authorList>
    </citation>
    <scope>NUCLEOTIDE SEQUENCE [LARGE SCALE GENOMIC DNA]</scope>
    <source>
        <strain evidence="1 2">AJH120</strain>
    </source>
</reference>
<dbReference type="RefSeq" id="WP_107196656.1">
    <property type="nucleotide sequence ID" value="NZ_CP029462.1"/>
</dbReference>
<dbReference type="OrthoDB" id="1622897at2"/>
<organism evidence="1 2">
    <name type="scientific">Megasphaera stantonii</name>
    <dbReference type="NCBI Taxonomy" id="2144175"/>
    <lineage>
        <taxon>Bacteria</taxon>
        <taxon>Bacillati</taxon>
        <taxon>Bacillota</taxon>
        <taxon>Negativicutes</taxon>
        <taxon>Veillonellales</taxon>
        <taxon>Veillonellaceae</taxon>
        <taxon>Megasphaera</taxon>
    </lineage>
</organism>
<dbReference type="KEGG" id="meg:DKB62_10875"/>
<proteinExistence type="predicted"/>
<keyword evidence="2" id="KW-1185">Reference proteome</keyword>
<dbReference type="EMBL" id="CP029462">
    <property type="protein sequence ID" value="AXL22017.1"/>
    <property type="molecule type" value="Genomic_DNA"/>
</dbReference>
<evidence type="ECO:0008006" key="3">
    <source>
        <dbReference type="Google" id="ProtNLM"/>
    </source>
</evidence>
<evidence type="ECO:0000313" key="1">
    <source>
        <dbReference type="EMBL" id="AXL22017.1"/>
    </source>
</evidence>